<organism evidence="2 4">
    <name type="scientific">Schizosaccharomyces japonicus (strain yFS275 / FY16936)</name>
    <name type="common">Fission yeast</name>
    <dbReference type="NCBI Taxonomy" id="402676"/>
    <lineage>
        <taxon>Eukaryota</taxon>
        <taxon>Fungi</taxon>
        <taxon>Dikarya</taxon>
        <taxon>Ascomycota</taxon>
        <taxon>Taphrinomycotina</taxon>
        <taxon>Schizosaccharomycetes</taxon>
        <taxon>Schizosaccharomycetales</taxon>
        <taxon>Schizosaccharomycetaceae</taxon>
        <taxon>Schizosaccharomyces</taxon>
    </lineage>
</organism>
<dbReference type="GeneID" id="7050367"/>
<dbReference type="HOGENOM" id="CLU_1185621_0_0_1"/>
<dbReference type="STRING" id="402676.B6K859"/>
<feature type="compositionally biased region" description="Basic and acidic residues" evidence="1">
    <location>
        <begin position="25"/>
        <end position="38"/>
    </location>
</feature>
<feature type="region of interest" description="Disordered" evidence="1">
    <location>
        <begin position="210"/>
        <end position="229"/>
    </location>
</feature>
<dbReference type="JaponicusDB" id="SJAG_04935">
    <property type="gene designation" value="mug166"/>
</dbReference>
<reference evidence="2 4" key="1">
    <citation type="journal article" date="2011" name="Science">
        <title>Comparative functional genomics of the fission yeasts.</title>
        <authorList>
            <person name="Rhind N."/>
            <person name="Chen Z."/>
            <person name="Yassour M."/>
            <person name="Thompson D.A."/>
            <person name="Haas B.J."/>
            <person name="Habib N."/>
            <person name="Wapinski I."/>
            <person name="Roy S."/>
            <person name="Lin M.F."/>
            <person name="Heiman D.I."/>
            <person name="Young S.K."/>
            <person name="Furuya K."/>
            <person name="Guo Y."/>
            <person name="Pidoux A."/>
            <person name="Chen H.M."/>
            <person name="Robbertse B."/>
            <person name="Goldberg J.M."/>
            <person name="Aoki K."/>
            <person name="Bayne E.H."/>
            <person name="Berlin A.M."/>
            <person name="Desjardins C.A."/>
            <person name="Dobbs E."/>
            <person name="Dukaj L."/>
            <person name="Fan L."/>
            <person name="FitzGerald M.G."/>
            <person name="French C."/>
            <person name="Gujja S."/>
            <person name="Hansen K."/>
            <person name="Keifenheim D."/>
            <person name="Levin J.Z."/>
            <person name="Mosher R.A."/>
            <person name="Mueller C.A."/>
            <person name="Pfiffner J."/>
            <person name="Priest M."/>
            <person name="Russ C."/>
            <person name="Smialowska A."/>
            <person name="Swoboda P."/>
            <person name="Sykes S.M."/>
            <person name="Vaughn M."/>
            <person name="Vengrova S."/>
            <person name="Yoder R."/>
            <person name="Zeng Q."/>
            <person name="Allshire R."/>
            <person name="Baulcombe D."/>
            <person name="Birren B.W."/>
            <person name="Brown W."/>
            <person name="Ekwall K."/>
            <person name="Kellis M."/>
            <person name="Leatherwood J."/>
            <person name="Levin H."/>
            <person name="Margalit H."/>
            <person name="Martienssen R."/>
            <person name="Nieduszynski C.A."/>
            <person name="Spatafora J.W."/>
            <person name="Friedman N."/>
            <person name="Dalgaard J.Z."/>
            <person name="Baumann P."/>
            <person name="Niki H."/>
            <person name="Regev A."/>
            <person name="Nusbaum C."/>
        </authorList>
    </citation>
    <scope>NUCLEOTIDE SEQUENCE [LARGE SCALE GENOMIC DNA]</scope>
    <source>
        <strain evidence="4">yFS275 / FY16936</strain>
    </source>
</reference>
<feature type="compositionally biased region" description="Low complexity" evidence="1">
    <location>
        <begin position="150"/>
        <end position="163"/>
    </location>
</feature>
<dbReference type="RefSeq" id="XP_002176006.1">
    <property type="nucleotide sequence ID" value="XM_002175970.1"/>
</dbReference>
<dbReference type="OrthoDB" id="5395041at2759"/>
<name>B6K859_SCHJY</name>
<evidence type="ECO:0000313" key="2">
    <source>
        <dbReference type="EMBL" id="EEB09713.1"/>
    </source>
</evidence>
<dbReference type="EMBL" id="KE651167">
    <property type="protein sequence ID" value="EEB09713.1"/>
    <property type="molecule type" value="Genomic_DNA"/>
</dbReference>
<evidence type="ECO:0000256" key="1">
    <source>
        <dbReference type="SAM" id="MobiDB-lite"/>
    </source>
</evidence>
<gene>
    <name evidence="3" type="primary">mug166</name>
    <name evidence="2" type="ORF">SJAG_04935</name>
</gene>
<feature type="compositionally biased region" description="Polar residues" evidence="1">
    <location>
        <begin position="100"/>
        <end position="111"/>
    </location>
</feature>
<keyword evidence="4" id="KW-1185">Reference proteome</keyword>
<dbReference type="AlphaFoldDB" id="B6K859"/>
<sequence>MPHRAVLYRGSSFVSFSSVSSSDESTAHGDESLGKADEPLTTGILQAWTSQFSKNQTRKFHNDYVGAYVQLQQAYANLEQLKEESLAVERALSQNHKESAPSTASSVGSTRRLSKHLKSHKSNGQSPNKTLEFRSLPYDSMTESAPPSPLRNGSSSSTLSRLLDTNRDDTDSLVSSQKILRRKVEDAEQSVSKAHSAMKDLLLRQLDDATMFHSPSETESEYPPLPDLH</sequence>
<proteinExistence type="predicted"/>
<dbReference type="Proteomes" id="UP000001744">
    <property type="component" value="Unassembled WGS sequence"/>
</dbReference>
<evidence type="ECO:0000313" key="3">
    <source>
        <dbReference type="JaponicusDB" id="SJAG_04935"/>
    </source>
</evidence>
<feature type="region of interest" description="Disordered" evidence="1">
    <location>
        <begin position="17"/>
        <end position="38"/>
    </location>
</feature>
<dbReference type="VEuPathDB" id="FungiDB:SJAG_04935"/>
<feature type="compositionally biased region" description="Basic residues" evidence="1">
    <location>
        <begin position="112"/>
        <end position="121"/>
    </location>
</feature>
<evidence type="ECO:0000313" key="4">
    <source>
        <dbReference type="Proteomes" id="UP000001744"/>
    </source>
</evidence>
<accession>B6K859</accession>
<protein>
    <submittedName>
        <fullName evidence="2">Uncharacterized protein</fullName>
    </submittedName>
</protein>
<feature type="region of interest" description="Disordered" evidence="1">
    <location>
        <begin position="92"/>
        <end position="175"/>
    </location>
</feature>